<dbReference type="Gene3D" id="3.10.20.90">
    <property type="entry name" value="Phosphatidylinositol 3-kinase Catalytic Subunit, Chain A, domain 1"/>
    <property type="match status" value="1"/>
</dbReference>
<dbReference type="InterPro" id="IPR029071">
    <property type="entry name" value="Ubiquitin-like_domsf"/>
</dbReference>
<evidence type="ECO:0000256" key="2">
    <source>
        <dbReference type="SAM" id="SignalP"/>
    </source>
</evidence>
<dbReference type="Proteomes" id="UP001501337">
    <property type="component" value="Unassembled WGS sequence"/>
</dbReference>
<dbReference type="InterPro" id="IPR028974">
    <property type="entry name" value="TSP_type-3_rpt"/>
</dbReference>
<dbReference type="RefSeq" id="WP_344803846.1">
    <property type="nucleotide sequence ID" value="NZ_BAABBO010000002.1"/>
</dbReference>
<dbReference type="SUPFAM" id="SSF54236">
    <property type="entry name" value="Ubiquitin-like"/>
    <property type="match status" value="1"/>
</dbReference>
<keyword evidence="2" id="KW-0732">Signal</keyword>
<evidence type="ECO:0000313" key="4">
    <source>
        <dbReference type="EMBL" id="GAA3952615.1"/>
    </source>
</evidence>
<dbReference type="NCBIfam" id="NF041766">
    <property type="entry name" value="choice_anch_U"/>
    <property type="match status" value="1"/>
</dbReference>
<feature type="region of interest" description="Disordered" evidence="1">
    <location>
        <begin position="128"/>
        <end position="159"/>
    </location>
</feature>
<dbReference type="InterPro" id="IPR000626">
    <property type="entry name" value="Ubiquitin-like_dom"/>
</dbReference>
<evidence type="ECO:0000256" key="1">
    <source>
        <dbReference type="SAM" id="MobiDB-lite"/>
    </source>
</evidence>
<feature type="signal peptide" evidence="2">
    <location>
        <begin position="1"/>
        <end position="19"/>
    </location>
</feature>
<evidence type="ECO:0000259" key="3">
    <source>
        <dbReference type="PROSITE" id="PS50053"/>
    </source>
</evidence>
<dbReference type="SUPFAM" id="SSF103647">
    <property type="entry name" value="TSP type-3 repeat"/>
    <property type="match status" value="1"/>
</dbReference>
<sequence length="676" mass="71801">MRWIVFVVLMVSSVQSAFAMQIFVKTLVGKTITLEVESNDTVENVKSKIQEKEGVPPDAQRLIFAGKELEDGRTLGDYNIQKESTLHLLLAIADLDGDGIEDSLDEDMDGDGLPNAFEDRYGFDKRNAGDASGDLDGDGLSNIDEALAGNDPTRDDQPPHFSTLDTIRINAVGLLTPAPTLTPPQVADALDGPLSATATGNTRFLRPGRHLLTWTSSDMAGNAASTTQEIEVVPLISLGKDQARAEGGTAEVEFLLNGPAPVYPLEVSYTVEGTAGDTDSDLRTGSVFFEEGELRKAVAVRLFQDELTEGSETLLVSLTGEGNFGPKRTHQLTIVEGNVRPELSLTLTQNDRQVKLVQRYGGEIVLRAEVSDANPADSHTFAFSYPRAAVATSDSGPLQLLDPSTLEPGVYSIKVSVTDDGAPAYAATDSFAFRVLDSYPLLSGSEDTDGDGIDDASEGMSDLDQDGVPDYLDESSLPNVLSENIGDGGLFLMETEPGLKLSLGTRALLNGADGTLLSSDEITGSRDTILNTGGYFDMIISGIPVRGDSVELVLPQRSAIPQRPVYRKLIGNEWQTFVEDAYNHLASAAGEQGVCPAPGADDYTSGLTAGHWCVQLTIEDGGPNDADELINGTIVDPGGIGAKRTGGGGAIDLNWILLLLGCLYLQSRKPACSTPA</sequence>
<dbReference type="PRINTS" id="PR00348">
    <property type="entry name" value="UBIQUITIN"/>
</dbReference>
<dbReference type="PANTHER" id="PTHR10666">
    <property type="entry name" value="UBIQUITIN"/>
    <property type="match status" value="1"/>
</dbReference>
<dbReference type="Gene3D" id="2.60.40.2030">
    <property type="match status" value="1"/>
</dbReference>
<gene>
    <name evidence="4" type="ORF">GCM10022278_09470</name>
</gene>
<dbReference type="PROSITE" id="PS00299">
    <property type="entry name" value="UBIQUITIN_1"/>
    <property type="match status" value="1"/>
</dbReference>
<organism evidence="4 5">
    <name type="scientific">Allohahella marinimesophila</name>
    <dbReference type="NCBI Taxonomy" id="1054972"/>
    <lineage>
        <taxon>Bacteria</taxon>
        <taxon>Pseudomonadati</taxon>
        <taxon>Pseudomonadota</taxon>
        <taxon>Gammaproteobacteria</taxon>
        <taxon>Oceanospirillales</taxon>
        <taxon>Hahellaceae</taxon>
        <taxon>Allohahella</taxon>
    </lineage>
</organism>
<reference evidence="5" key="1">
    <citation type="journal article" date="2019" name="Int. J. Syst. Evol. Microbiol.">
        <title>The Global Catalogue of Microorganisms (GCM) 10K type strain sequencing project: providing services to taxonomists for standard genome sequencing and annotation.</title>
        <authorList>
            <consortium name="The Broad Institute Genomics Platform"/>
            <consortium name="The Broad Institute Genome Sequencing Center for Infectious Disease"/>
            <person name="Wu L."/>
            <person name="Ma J."/>
        </authorList>
    </citation>
    <scope>NUCLEOTIDE SEQUENCE [LARGE SCALE GENOMIC DNA]</scope>
    <source>
        <strain evidence="5">JCM 17555</strain>
    </source>
</reference>
<feature type="compositionally biased region" description="Low complexity" evidence="1">
    <location>
        <begin position="129"/>
        <end position="141"/>
    </location>
</feature>
<keyword evidence="5" id="KW-1185">Reference proteome</keyword>
<dbReference type="EMBL" id="BAABBO010000002">
    <property type="protein sequence ID" value="GAA3952615.1"/>
    <property type="molecule type" value="Genomic_DNA"/>
</dbReference>
<accession>A0ABP7NU54</accession>
<dbReference type="InterPro" id="IPR050158">
    <property type="entry name" value="Ubiquitin_ubiquitin-like"/>
</dbReference>
<proteinExistence type="predicted"/>
<dbReference type="PROSITE" id="PS50053">
    <property type="entry name" value="UBIQUITIN_2"/>
    <property type="match status" value="1"/>
</dbReference>
<dbReference type="InterPro" id="IPR053784">
    <property type="entry name" value="Choice_anch_U_dom"/>
</dbReference>
<evidence type="ECO:0000313" key="5">
    <source>
        <dbReference type="Proteomes" id="UP001501337"/>
    </source>
</evidence>
<dbReference type="InterPro" id="IPR038081">
    <property type="entry name" value="CalX-like_sf"/>
</dbReference>
<dbReference type="Pfam" id="PF00240">
    <property type="entry name" value="ubiquitin"/>
    <property type="match status" value="1"/>
</dbReference>
<dbReference type="SMART" id="SM00213">
    <property type="entry name" value="UBQ"/>
    <property type="match status" value="1"/>
</dbReference>
<dbReference type="InterPro" id="IPR019956">
    <property type="entry name" value="Ubiquitin_dom"/>
</dbReference>
<feature type="domain" description="Ubiquitin-like" evidence="3">
    <location>
        <begin position="20"/>
        <end position="90"/>
    </location>
</feature>
<protein>
    <recommendedName>
        <fullName evidence="3">Ubiquitin-like domain-containing protein</fullName>
    </recommendedName>
</protein>
<feature type="chain" id="PRO_5045479226" description="Ubiquitin-like domain-containing protein" evidence="2">
    <location>
        <begin position="20"/>
        <end position="676"/>
    </location>
</feature>
<dbReference type="SUPFAM" id="SSF141072">
    <property type="entry name" value="CalX-like"/>
    <property type="match status" value="1"/>
</dbReference>
<comment type="caution">
    <text evidence="4">The sequence shown here is derived from an EMBL/GenBank/DDBJ whole genome shotgun (WGS) entry which is preliminary data.</text>
</comment>
<name>A0ABP7NU54_9GAMM</name>
<dbReference type="InterPro" id="IPR019954">
    <property type="entry name" value="Ubiquitin_CS"/>
</dbReference>